<evidence type="ECO:0000313" key="4">
    <source>
        <dbReference type="Proteomes" id="UP000448575"/>
    </source>
</evidence>
<dbReference type="AlphaFoldDB" id="A0A6N9HFM8"/>
<keyword evidence="1" id="KW-1133">Transmembrane helix</keyword>
<feature type="domain" description="LiaF transmembrane" evidence="2">
    <location>
        <begin position="12"/>
        <end position="105"/>
    </location>
</feature>
<evidence type="ECO:0000256" key="1">
    <source>
        <dbReference type="SAM" id="Phobius"/>
    </source>
</evidence>
<dbReference type="RefSeq" id="WP_161025240.1">
    <property type="nucleotide sequence ID" value="NZ_WWCJ01000005.1"/>
</dbReference>
<dbReference type="EMBL" id="WWCJ01000005">
    <property type="protein sequence ID" value="MYN02250.1"/>
    <property type="molecule type" value="Genomic_DNA"/>
</dbReference>
<evidence type="ECO:0000259" key="2">
    <source>
        <dbReference type="Pfam" id="PF22570"/>
    </source>
</evidence>
<protein>
    <recommendedName>
        <fullName evidence="2">LiaF transmembrane domain-containing protein</fullName>
    </recommendedName>
</protein>
<keyword evidence="1" id="KW-0812">Transmembrane</keyword>
<sequence length="118" mass="13447">MNKDMQGRNQLLWGLIVIAVGVLFLIDFDMPPIGQLWRYWPFLVMIFGAVKLIPPTAPKHVVDGLCQIAFAGWFYASFEHLWGLTFNNSWPILVIIAGISMLVQPVVIKYTAKKEENQ</sequence>
<reference evidence="3 4" key="1">
    <citation type="submission" date="2019-12" db="EMBL/GenBank/DDBJ databases">
        <title>Novel species isolated from a subtropical stream in China.</title>
        <authorList>
            <person name="Lu H."/>
        </authorList>
    </citation>
    <scope>NUCLEOTIDE SEQUENCE [LARGE SCALE GENOMIC DNA]</scope>
    <source>
        <strain evidence="3 4">DS3</strain>
    </source>
</reference>
<dbReference type="Proteomes" id="UP000448575">
    <property type="component" value="Unassembled WGS sequence"/>
</dbReference>
<gene>
    <name evidence="3" type="ORF">GTP41_09050</name>
</gene>
<proteinExistence type="predicted"/>
<dbReference type="Pfam" id="PF22570">
    <property type="entry name" value="LiaF-TM"/>
    <property type="match status" value="1"/>
</dbReference>
<keyword evidence="1" id="KW-0472">Membrane</keyword>
<comment type="caution">
    <text evidence="3">The sequence shown here is derived from an EMBL/GenBank/DDBJ whole genome shotgun (WGS) entry which is preliminary data.</text>
</comment>
<dbReference type="InterPro" id="IPR054331">
    <property type="entry name" value="LiaF_TM"/>
</dbReference>
<keyword evidence="4" id="KW-1185">Reference proteome</keyword>
<accession>A0A6N9HFM8</accession>
<feature type="transmembrane region" description="Helical" evidence="1">
    <location>
        <begin position="12"/>
        <end position="30"/>
    </location>
</feature>
<evidence type="ECO:0000313" key="3">
    <source>
        <dbReference type="EMBL" id="MYN02250.1"/>
    </source>
</evidence>
<name>A0A6N9HFM8_9BURK</name>
<organism evidence="3 4">
    <name type="scientific">Pseudoduganella guangdongensis</name>
    <dbReference type="NCBI Taxonomy" id="2692179"/>
    <lineage>
        <taxon>Bacteria</taxon>
        <taxon>Pseudomonadati</taxon>
        <taxon>Pseudomonadota</taxon>
        <taxon>Betaproteobacteria</taxon>
        <taxon>Burkholderiales</taxon>
        <taxon>Oxalobacteraceae</taxon>
        <taxon>Telluria group</taxon>
        <taxon>Pseudoduganella</taxon>
    </lineage>
</organism>
<feature type="transmembrane region" description="Helical" evidence="1">
    <location>
        <begin position="90"/>
        <end position="108"/>
    </location>
</feature>